<dbReference type="SUPFAM" id="SSF46785">
    <property type="entry name" value="Winged helix' DNA-binding domain"/>
    <property type="match status" value="1"/>
</dbReference>
<evidence type="ECO:0000259" key="1">
    <source>
        <dbReference type="Pfam" id="PF12802"/>
    </source>
</evidence>
<accession>A0ABS7PQZ1</accession>
<dbReference type="RefSeq" id="WP_222990511.1">
    <property type="nucleotide sequence ID" value="NZ_JAINVV010000006.1"/>
</dbReference>
<protein>
    <submittedName>
        <fullName evidence="2">MarR family transcriptional regulator</fullName>
    </submittedName>
</protein>
<comment type="caution">
    <text evidence="2">The sequence shown here is derived from an EMBL/GenBank/DDBJ whole genome shotgun (WGS) entry which is preliminary data.</text>
</comment>
<gene>
    <name evidence="2" type="ORF">K7G82_13935</name>
</gene>
<proteinExistence type="predicted"/>
<dbReference type="Pfam" id="PF12802">
    <property type="entry name" value="MarR_2"/>
    <property type="match status" value="1"/>
</dbReference>
<dbReference type="EMBL" id="JAINVV010000006">
    <property type="protein sequence ID" value="MBY8823399.1"/>
    <property type="molecule type" value="Genomic_DNA"/>
</dbReference>
<dbReference type="InterPro" id="IPR000835">
    <property type="entry name" value="HTH_MarR-typ"/>
</dbReference>
<evidence type="ECO:0000313" key="3">
    <source>
        <dbReference type="Proteomes" id="UP000706039"/>
    </source>
</evidence>
<evidence type="ECO:0000313" key="2">
    <source>
        <dbReference type="EMBL" id="MBY8823399.1"/>
    </source>
</evidence>
<feature type="domain" description="HTH marR-type" evidence="1">
    <location>
        <begin position="50"/>
        <end position="98"/>
    </location>
</feature>
<reference evidence="2 3" key="1">
    <citation type="submission" date="2021-08" db="EMBL/GenBank/DDBJ databases">
        <authorList>
            <person name="Tuo L."/>
        </authorList>
    </citation>
    <scope>NUCLEOTIDE SEQUENCE [LARGE SCALE GENOMIC DNA]</scope>
    <source>
        <strain evidence="2 3">JCM 31229</strain>
    </source>
</reference>
<name>A0ABS7PQZ1_9SPHN</name>
<dbReference type="Proteomes" id="UP000706039">
    <property type="component" value="Unassembled WGS sequence"/>
</dbReference>
<dbReference type="Gene3D" id="1.10.10.10">
    <property type="entry name" value="Winged helix-like DNA-binding domain superfamily/Winged helix DNA-binding domain"/>
    <property type="match status" value="1"/>
</dbReference>
<dbReference type="InterPro" id="IPR036388">
    <property type="entry name" value="WH-like_DNA-bd_sf"/>
</dbReference>
<dbReference type="InterPro" id="IPR036390">
    <property type="entry name" value="WH_DNA-bd_sf"/>
</dbReference>
<sequence length="129" mass="14496">MTNEPGQEISSHVRFAVQIYLERLRRKFAFADYGTLFGEPAWDLLLSVFIATEQGGALSVTQVSQTTDLPLSTVQRYAGLLEKRGLLVRIRDDSDARRVLLRLTCIASLKMRAFLERSEPMPQVPAGLN</sequence>
<organism evidence="2 3">
    <name type="scientific">Sphingomonas colocasiae</name>
    <dbReference type="NCBI Taxonomy" id="1848973"/>
    <lineage>
        <taxon>Bacteria</taxon>
        <taxon>Pseudomonadati</taxon>
        <taxon>Pseudomonadota</taxon>
        <taxon>Alphaproteobacteria</taxon>
        <taxon>Sphingomonadales</taxon>
        <taxon>Sphingomonadaceae</taxon>
        <taxon>Sphingomonas</taxon>
    </lineage>
</organism>
<keyword evidence="3" id="KW-1185">Reference proteome</keyword>